<dbReference type="AlphaFoldDB" id="A0A1M5BUF7"/>
<dbReference type="EMBL" id="FQUE01000006">
    <property type="protein sequence ID" value="SHF45907.1"/>
    <property type="molecule type" value="Genomic_DNA"/>
</dbReference>
<gene>
    <name evidence="4" type="ORF">SAMN05444339_106171</name>
</gene>
<feature type="domain" description="N-acetyltransferase" evidence="3">
    <location>
        <begin position="2"/>
        <end position="192"/>
    </location>
</feature>
<accession>A0A1M5BUF7</accession>
<dbReference type="PROSITE" id="PS51186">
    <property type="entry name" value="GNAT"/>
    <property type="match status" value="1"/>
</dbReference>
<organism evidence="4 5">
    <name type="scientific">Loktanella atrilutea</name>
    <dbReference type="NCBI Taxonomy" id="366533"/>
    <lineage>
        <taxon>Bacteria</taxon>
        <taxon>Pseudomonadati</taxon>
        <taxon>Pseudomonadota</taxon>
        <taxon>Alphaproteobacteria</taxon>
        <taxon>Rhodobacterales</taxon>
        <taxon>Roseobacteraceae</taxon>
        <taxon>Loktanella</taxon>
    </lineage>
</organism>
<sequence length="192" mass="20625">MIVSSGLPPGQTADAARLYWQAFGGKLHRVLGPEDRALAFIAQVVDPGHVISATDAGGTLIGIAGFKTHRGAFVAGGLRDLVRFYGLAGALWRSALLSLLARDTENRRMLTDGLAVAAPARGHGVGTALIDALSQEARRRGYPGLRLDVVDTNPRAQALYTRLGFEIEKETSIGPLRHIFGFRRTITMVRPV</sequence>
<evidence type="ECO:0000256" key="2">
    <source>
        <dbReference type="ARBA" id="ARBA00023315"/>
    </source>
</evidence>
<dbReference type="InterPro" id="IPR000182">
    <property type="entry name" value="GNAT_dom"/>
</dbReference>
<dbReference type="RefSeq" id="WP_072857813.1">
    <property type="nucleotide sequence ID" value="NZ_FQUE01000006.1"/>
</dbReference>
<dbReference type="CDD" id="cd04301">
    <property type="entry name" value="NAT_SF"/>
    <property type="match status" value="1"/>
</dbReference>
<name>A0A1M5BUF7_LOKAT</name>
<evidence type="ECO:0000259" key="3">
    <source>
        <dbReference type="PROSITE" id="PS51186"/>
    </source>
</evidence>
<evidence type="ECO:0000313" key="5">
    <source>
        <dbReference type="Proteomes" id="UP000183987"/>
    </source>
</evidence>
<dbReference type="PANTHER" id="PTHR43420">
    <property type="entry name" value="ACETYLTRANSFERASE"/>
    <property type="match status" value="1"/>
</dbReference>
<dbReference type="OrthoDB" id="273614at2"/>
<reference evidence="5" key="1">
    <citation type="submission" date="2016-11" db="EMBL/GenBank/DDBJ databases">
        <authorList>
            <person name="Varghese N."/>
            <person name="Submissions S."/>
        </authorList>
    </citation>
    <scope>NUCLEOTIDE SEQUENCE [LARGE SCALE GENOMIC DNA]</scope>
    <source>
        <strain evidence="5">DSM 29326</strain>
    </source>
</reference>
<evidence type="ECO:0000256" key="1">
    <source>
        <dbReference type="ARBA" id="ARBA00022679"/>
    </source>
</evidence>
<dbReference type="Proteomes" id="UP000183987">
    <property type="component" value="Unassembled WGS sequence"/>
</dbReference>
<dbReference type="PANTHER" id="PTHR43420:SF47">
    <property type="entry name" value="N-ACETYLTRANSFERASE DOMAIN-CONTAINING PROTEIN"/>
    <property type="match status" value="1"/>
</dbReference>
<keyword evidence="2" id="KW-0012">Acyltransferase</keyword>
<evidence type="ECO:0000313" key="4">
    <source>
        <dbReference type="EMBL" id="SHF45907.1"/>
    </source>
</evidence>
<proteinExistence type="predicted"/>
<dbReference type="InterPro" id="IPR050680">
    <property type="entry name" value="YpeA/RimI_acetyltransf"/>
</dbReference>
<dbReference type="STRING" id="366533.SAMN05444339_106171"/>
<dbReference type="GO" id="GO:0016747">
    <property type="term" value="F:acyltransferase activity, transferring groups other than amino-acyl groups"/>
    <property type="evidence" value="ECO:0007669"/>
    <property type="project" value="InterPro"/>
</dbReference>
<keyword evidence="1 4" id="KW-0808">Transferase</keyword>
<dbReference type="InterPro" id="IPR016181">
    <property type="entry name" value="Acyl_CoA_acyltransferase"/>
</dbReference>
<keyword evidence="5" id="KW-1185">Reference proteome</keyword>
<dbReference type="SUPFAM" id="SSF55729">
    <property type="entry name" value="Acyl-CoA N-acyltransferases (Nat)"/>
    <property type="match status" value="1"/>
</dbReference>
<protein>
    <submittedName>
        <fullName evidence="4">Acetyltransferase (GNAT) family protein</fullName>
    </submittedName>
</protein>
<dbReference type="Gene3D" id="3.40.630.30">
    <property type="match status" value="1"/>
</dbReference>
<dbReference type="Pfam" id="PF00583">
    <property type="entry name" value="Acetyltransf_1"/>
    <property type="match status" value="1"/>
</dbReference>